<sequence length="306" mass="33812">MLSYFLPSSFKYDDILPLKEEKSQKQSFEGILAPIFNRYHDAANKHHDAASKHHDAVPRTSSKLDDIPELPEPSNSEVHGDMSEDPSSSGSFKEMMKTMETKDQGSEMPNNLPGGVVLDQLYAIASSEMNSLLFSQDATIFKSLADVQKTTKLQIGPWKFENGGETLKRSTMMKGMIENGARQGIKDSFEKFATVLAQSVNPTDAKNTDTGKEQALASLQTEPQSDWKLAVQYLNNFTFISTIFVGLYVLIHLLGNGSTGLEIVGLDLPDSFCEVIVSGVLVLQGERLLALVSRFMQARAHKGRPY</sequence>
<name>A0AAD8GN95_9APIA</name>
<gene>
    <name evidence="2" type="ORF">POM88_054657</name>
</gene>
<organism evidence="2 3">
    <name type="scientific">Heracleum sosnowskyi</name>
    <dbReference type="NCBI Taxonomy" id="360622"/>
    <lineage>
        <taxon>Eukaryota</taxon>
        <taxon>Viridiplantae</taxon>
        <taxon>Streptophyta</taxon>
        <taxon>Embryophyta</taxon>
        <taxon>Tracheophyta</taxon>
        <taxon>Spermatophyta</taxon>
        <taxon>Magnoliopsida</taxon>
        <taxon>eudicotyledons</taxon>
        <taxon>Gunneridae</taxon>
        <taxon>Pentapetalae</taxon>
        <taxon>asterids</taxon>
        <taxon>campanulids</taxon>
        <taxon>Apiales</taxon>
        <taxon>Apiaceae</taxon>
        <taxon>Apioideae</taxon>
        <taxon>apioid superclade</taxon>
        <taxon>Tordylieae</taxon>
        <taxon>Tordyliinae</taxon>
        <taxon>Heracleum</taxon>
    </lineage>
</organism>
<feature type="compositionally biased region" description="Basic and acidic residues" evidence="1">
    <location>
        <begin position="45"/>
        <end position="66"/>
    </location>
</feature>
<dbReference type="Proteomes" id="UP001237642">
    <property type="component" value="Unassembled WGS sequence"/>
</dbReference>
<evidence type="ECO:0000256" key="1">
    <source>
        <dbReference type="SAM" id="MobiDB-lite"/>
    </source>
</evidence>
<feature type="region of interest" description="Disordered" evidence="1">
    <location>
        <begin position="45"/>
        <end position="92"/>
    </location>
</feature>
<evidence type="ECO:0000313" key="2">
    <source>
        <dbReference type="EMBL" id="KAK1350622.1"/>
    </source>
</evidence>
<reference evidence="2" key="2">
    <citation type="submission" date="2023-05" db="EMBL/GenBank/DDBJ databases">
        <authorList>
            <person name="Schelkunov M.I."/>
        </authorList>
    </citation>
    <scope>NUCLEOTIDE SEQUENCE</scope>
    <source>
        <strain evidence="2">Hsosn_3</strain>
        <tissue evidence="2">Leaf</tissue>
    </source>
</reference>
<dbReference type="EMBL" id="JAUIZM010000065">
    <property type="protein sequence ID" value="KAK1350622.1"/>
    <property type="molecule type" value="Genomic_DNA"/>
</dbReference>
<dbReference type="PANTHER" id="PTHR46296:SF8">
    <property type="entry name" value="OS06G0297800 PROTEIN"/>
    <property type="match status" value="1"/>
</dbReference>
<dbReference type="InterPro" id="IPR044511">
    <property type="entry name" value="At1g03370/At5g50170-like"/>
</dbReference>
<protein>
    <submittedName>
        <fullName evidence="2">Uncharacterized protein</fullName>
    </submittedName>
</protein>
<accession>A0AAD8GN95</accession>
<evidence type="ECO:0000313" key="3">
    <source>
        <dbReference type="Proteomes" id="UP001237642"/>
    </source>
</evidence>
<reference evidence="2" key="1">
    <citation type="submission" date="2023-02" db="EMBL/GenBank/DDBJ databases">
        <title>Genome of toxic invasive species Heracleum sosnowskyi carries increased number of genes despite the absence of recent whole-genome duplications.</title>
        <authorList>
            <person name="Schelkunov M."/>
            <person name="Shtratnikova V."/>
            <person name="Makarenko M."/>
            <person name="Klepikova A."/>
            <person name="Omelchenko D."/>
            <person name="Novikova G."/>
            <person name="Obukhova E."/>
            <person name="Bogdanov V."/>
            <person name="Penin A."/>
            <person name="Logacheva M."/>
        </authorList>
    </citation>
    <scope>NUCLEOTIDE SEQUENCE</scope>
    <source>
        <strain evidence="2">Hsosn_3</strain>
        <tissue evidence="2">Leaf</tissue>
    </source>
</reference>
<keyword evidence="3" id="KW-1185">Reference proteome</keyword>
<dbReference type="AlphaFoldDB" id="A0AAD8GN95"/>
<proteinExistence type="predicted"/>
<comment type="caution">
    <text evidence="2">The sequence shown here is derived from an EMBL/GenBank/DDBJ whole genome shotgun (WGS) entry which is preliminary data.</text>
</comment>
<dbReference type="PANTHER" id="PTHR46296">
    <property type="entry name" value="BNAA05G37250D PROTEIN"/>
    <property type="match status" value="1"/>
</dbReference>